<evidence type="ECO:0000256" key="1">
    <source>
        <dbReference type="ARBA" id="ARBA00007553"/>
    </source>
</evidence>
<accession>A0A1L8D0V7</accession>
<dbReference type="Proteomes" id="UP000187338">
    <property type="component" value="Unassembled WGS sequence"/>
</dbReference>
<dbReference type="STRING" id="661089.ciss_07580"/>
<dbReference type="SMART" id="SM00644">
    <property type="entry name" value="Ami_2"/>
    <property type="match status" value="1"/>
</dbReference>
<dbReference type="Pfam" id="PF01510">
    <property type="entry name" value="Amidase_2"/>
    <property type="match status" value="1"/>
</dbReference>
<evidence type="ECO:0000259" key="3">
    <source>
        <dbReference type="SMART" id="SM00701"/>
    </source>
</evidence>
<dbReference type="GO" id="GO:0008745">
    <property type="term" value="F:N-acetylmuramoyl-L-alanine amidase activity"/>
    <property type="evidence" value="ECO:0007669"/>
    <property type="project" value="InterPro"/>
</dbReference>
<dbReference type="InterPro" id="IPR015510">
    <property type="entry name" value="PGRP"/>
</dbReference>
<dbReference type="CDD" id="cd06583">
    <property type="entry name" value="PGRP"/>
    <property type="match status" value="1"/>
</dbReference>
<reference evidence="5" key="1">
    <citation type="submission" date="2016-12" db="EMBL/GenBank/DDBJ databases">
        <title>Draft Genome Sequences od Carboxydothermus pertinax and islandicus, Hydrogenogenic Carboxydotrophic Bacteria.</title>
        <authorList>
            <person name="Fukuyama Y."/>
            <person name="Ohmae K."/>
            <person name="Yoneda Y."/>
            <person name="Yoshida T."/>
            <person name="Sako Y."/>
        </authorList>
    </citation>
    <scope>NUCLEOTIDE SEQUENCE [LARGE SCALE GENOMIC DNA]</scope>
    <source>
        <strain evidence="5">SET</strain>
    </source>
</reference>
<dbReference type="AlphaFoldDB" id="A0A1L8D0V7"/>
<protein>
    <submittedName>
        <fullName evidence="4">Prophage LambdaCh01, N-acetylmuramoyl-L-alanine amidase</fullName>
    </submittedName>
</protein>
<dbReference type="SUPFAM" id="SSF55846">
    <property type="entry name" value="N-acetylmuramoyl-L-alanine amidase-like"/>
    <property type="match status" value="1"/>
</dbReference>
<dbReference type="PANTHER" id="PTHR11022:SF41">
    <property type="entry name" value="PEPTIDOGLYCAN-RECOGNITION PROTEIN LC-RELATED"/>
    <property type="match status" value="1"/>
</dbReference>
<dbReference type="Gene3D" id="3.40.80.10">
    <property type="entry name" value="Peptidoglycan recognition protein-like"/>
    <property type="match status" value="1"/>
</dbReference>
<feature type="domain" description="N-acetylmuramoyl-L-alanine amidase" evidence="2">
    <location>
        <begin position="96"/>
        <end position="230"/>
    </location>
</feature>
<dbReference type="GO" id="GO:0008270">
    <property type="term" value="F:zinc ion binding"/>
    <property type="evidence" value="ECO:0007669"/>
    <property type="project" value="InterPro"/>
</dbReference>
<evidence type="ECO:0000313" key="5">
    <source>
        <dbReference type="Proteomes" id="UP000187338"/>
    </source>
</evidence>
<name>A0A1L8D0V7_9THEO</name>
<dbReference type="Pfam" id="PF01471">
    <property type="entry name" value="PG_binding_1"/>
    <property type="match status" value="1"/>
</dbReference>
<dbReference type="InterPro" id="IPR036366">
    <property type="entry name" value="PGBDSf"/>
</dbReference>
<dbReference type="OrthoDB" id="9811296at2"/>
<dbReference type="InterPro" id="IPR036505">
    <property type="entry name" value="Amidase/PGRP_sf"/>
</dbReference>
<keyword evidence="5" id="KW-1185">Reference proteome</keyword>
<dbReference type="RefSeq" id="WP_075865006.1">
    <property type="nucleotide sequence ID" value="NZ_BDJL01000017.1"/>
</dbReference>
<dbReference type="PANTHER" id="PTHR11022">
    <property type="entry name" value="PEPTIDOGLYCAN RECOGNITION PROTEIN"/>
    <property type="match status" value="1"/>
</dbReference>
<gene>
    <name evidence="4" type="ORF">ciss_07580</name>
</gene>
<evidence type="ECO:0000259" key="2">
    <source>
        <dbReference type="SMART" id="SM00644"/>
    </source>
</evidence>
<feature type="domain" description="Peptidoglycan recognition protein family" evidence="3">
    <location>
        <begin position="87"/>
        <end position="225"/>
    </location>
</feature>
<organism evidence="4 5">
    <name type="scientific">Carboxydothermus islandicus</name>
    <dbReference type="NCBI Taxonomy" id="661089"/>
    <lineage>
        <taxon>Bacteria</taxon>
        <taxon>Bacillati</taxon>
        <taxon>Bacillota</taxon>
        <taxon>Clostridia</taxon>
        <taxon>Thermoanaerobacterales</taxon>
        <taxon>Thermoanaerobacteraceae</taxon>
        <taxon>Carboxydothermus</taxon>
    </lineage>
</organism>
<evidence type="ECO:0000313" key="4">
    <source>
        <dbReference type="EMBL" id="GAV24825.1"/>
    </source>
</evidence>
<dbReference type="EMBL" id="BDJL01000017">
    <property type="protein sequence ID" value="GAV24825.1"/>
    <property type="molecule type" value="Genomic_DNA"/>
</dbReference>
<comment type="similarity">
    <text evidence="1">Belongs to the N-acetylmuramoyl-L-alanine amidase 2 family.</text>
</comment>
<dbReference type="SUPFAM" id="SSF47090">
    <property type="entry name" value="PGBD-like"/>
    <property type="match status" value="1"/>
</dbReference>
<dbReference type="GO" id="GO:0009253">
    <property type="term" value="P:peptidoglycan catabolic process"/>
    <property type="evidence" value="ECO:0007669"/>
    <property type="project" value="InterPro"/>
</dbReference>
<dbReference type="InterPro" id="IPR002502">
    <property type="entry name" value="Amidase_domain"/>
</dbReference>
<dbReference type="InterPro" id="IPR002477">
    <property type="entry name" value="Peptidoglycan-bd-like"/>
</dbReference>
<dbReference type="InterPro" id="IPR006619">
    <property type="entry name" value="PGRP_domain_met/bac"/>
</dbReference>
<comment type="caution">
    <text evidence="4">The sequence shown here is derived from an EMBL/GenBank/DDBJ whole genome shotgun (WGS) entry which is preliminary data.</text>
</comment>
<dbReference type="Gene3D" id="1.10.101.10">
    <property type="entry name" value="PGBD-like superfamily/PGBD"/>
    <property type="match status" value="1"/>
</dbReference>
<proteinExistence type="inferred from homology"/>
<dbReference type="InterPro" id="IPR036365">
    <property type="entry name" value="PGBD-like_sf"/>
</dbReference>
<dbReference type="SMART" id="SM00701">
    <property type="entry name" value="PGRP"/>
    <property type="match status" value="1"/>
</dbReference>
<sequence>MLIKRGDKGSQVVEVQKMLKQLGYLKDKVDGVFGSNTENAVKAFQRVKQVKIDGIVGPVTYGLLKQAYQQALKQQQAKLPANTILTPIIKPAPKKVKGTPIKKADIKYIVIHHSASTKPLTWKQIDAEHKRKGWSGFGYHFLVDPDGTITAGRALNIETIVETNTIAAGAQAKGLNLQSIGICFNGNFEEEEPTPEQITAGKQLVRWLKYKILNKPQTLGHKEVVKIVPGATITACPGRNFPLDAFKSL</sequence>